<feature type="chain" id="PRO_5028146316" evidence="3">
    <location>
        <begin position="22"/>
        <end position="126"/>
    </location>
</feature>
<keyword evidence="2" id="KW-1133">Transmembrane helix</keyword>
<feature type="compositionally biased region" description="Basic and acidic residues" evidence="1">
    <location>
        <begin position="55"/>
        <end position="66"/>
    </location>
</feature>
<feature type="non-terminal residue" evidence="5">
    <location>
        <position position="1"/>
    </location>
</feature>
<evidence type="ECO:0000313" key="5">
    <source>
        <dbReference type="RefSeq" id="XP_022777229.1"/>
    </source>
</evidence>
<gene>
    <name evidence="5" type="primary">LOC111318619</name>
</gene>
<evidence type="ECO:0000313" key="4">
    <source>
        <dbReference type="Proteomes" id="UP000515121"/>
    </source>
</evidence>
<evidence type="ECO:0000256" key="2">
    <source>
        <dbReference type="SAM" id="Phobius"/>
    </source>
</evidence>
<keyword evidence="2" id="KW-0812">Transmembrane</keyword>
<feature type="signal peptide" evidence="3">
    <location>
        <begin position="1"/>
        <end position="21"/>
    </location>
</feature>
<evidence type="ECO:0000256" key="3">
    <source>
        <dbReference type="SAM" id="SignalP"/>
    </source>
</evidence>
<dbReference type="GeneID" id="111318619"/>
<dbReference type="Proteomes" id="UP000515121">
    <property type="component" value="Unplaced"/>
</dbReference>
<organism evidence="4 5">
    <name type="scientific">Durio zibethinus</name>
    <name type="common">Durian</name>
    <dbReference type="NCBI Taxonomy" id="66656"/>
    <lineage>
        <taxon>Eukaryota</taxon>
        <taxon>Viridiplantae</taxon>
        <taxon>Streptophyta</taxon>
        <taxon>Embryophyta</taxon>
        <taxon>Tracheophyta</taxon>
        <taxon>Spermatophyta</taxon>
        <taxon>Magnoliopsida</taxon>
        <taxon>eudicotyledons</taxon>
        <taxon>Gunneridae</taxon>
        <taxon>Pentapetalae</taxon>
        <taxon>rosids</taxon>
        <taxon>malvids</taxon>
        <taxon>Malvales</taxon>
        <taxon>Malvaceae</taxon>
        <taxon>Helicteroideae</taxon>
        <taxon>Durio</taxon>
    </lineage>
</organism>
<dbReference type="OrthoDB" id="1002515at2759"/>
<keyword evidence="2" id="KW-0472">Membrane</keyword>
<feature type="region of interest" description="Disordered" evidence="1">
    <location>
        <begin position="20"/>
        <end position="79"/>
    </location>
</feature>
<keyword evidence="3" id="KW-0732">Signal</keyword>
<feature type="compositionally biased region" description="Pro residues" evidence="1">
    <location>
        <begin position="26"/>
        <end position="41"/>
    </location>
</feature>
<dbReference type="KEGG" id="dzi:111318619"/>
<protein>
    <submittedName>
        <fullName evidence="5">Uncharacterized histidine-rich protein DDB_G0274557-like</fullName>
    </submittedName>
</protein>
<accession>A0A6P6BJE2</accession>
<dbReference type="PANTHER" id="PTHR36721:SF1">
    <property type="entry name" value="OS04G0446401 PROTEIN"/>
    <property type="match status" value="1"/>
</dbReference>
<dbReference type="RefSeq" id="XP_022777229.1">
    <property type="nucleotide sequence ID" value="XM_022921494.1"/>
</dbReference>
<dbReference type="PANTHER" id="PTHR36721">
    <property type="entry name" value="PROLINE-RICH FAMILY PROTEIN"/>
    <property type="match status" value="1"/>
</dbReference>
<reference evidence="5" key="1">
    <citation type="submission" date="2025-08" db="UniProtKB">
        <authorList>
            <consortium name="RefSeq"/>
        </authorList>
    </citation>
    <scope>IDENTIFICATION</scope>
    <source>
        <tissue evidence="5">Fruit stalk</tissue>
    </source>
</reference>
<evidence type="ECO:0000256" key="1">
    <source>
        <dbReference type="SAM" id="MobiDB-lite"/>
    </source>
</evidence>
<proteinExistence type="predicted"/>
<dbReference type="AlphaFoldDB" id="A0A6P6BJE2"/>
<keyword evidence="4" id="KW-1185">Reference proteome</keyword>
<sequence length="126" mass="13889">VSAFCLQFLLVLLSHNHSIQGHHRPPSPPLPPAPSGPPPPSSHALPPFHPRPSTKHHENTTNDNRWRPRPPPSHSHNYKLNTGKKLGLLFVGIVISLQIGVVGLLVFKRRQLLKVKGTYETCSSSS</sequence>
<name>A0A6P6BJE2_DURZI</name>
<feature type="transmembrane region" description="Helical" evidence="2">
    <location>
        <begin position="86"/>
        <end position="107"/>
    </location>
</feature>